<dbReference type="InterPro" id="IPR005530">
    <property type="entry name" value="SPW"/>
</dbReference>
<evidence type="ECO:0000313" key="3">
    <source>
        <dbReference type="EMBL" id="MBU2670942.1"/>
    </source>
</evidence>
<feature type="transmembrane region" description="Helical" evidence="1">
    <location>
        <begin position="20"/>
        <end position="40"/>
    </location>
</feature>
<dbReference type="RefSeq" id="WP_215796178.1">
    <property type="nucleotide sequence ID" value="NZ_JAHKKG010000026.1"/>
</dbReference>
<sequence>MPAEAVRTRVARRLGRDLALTPSAFIAVAGVWLVITPIVIDHGVYPWINDVIAGLVLLAMSAAQVVLPRRSLALSAVAAVIGVWLIIAPYALAYADQLGVAWNGKVVGTLVILLAIANGLPAKK</sequence>
<gene>
    <name evidence="3" type="ORF">KOI35_46335</name>
</gene>
<comment type="caution">
    <text evidence="3">The sequence shown here is derived from an EMBL/GenBank/DDBJ whole genome shotgun (WGS) entry which is preliminary data.</text>
</comment>
<feature type="transmembrane region" description="Helical" evidence="1">
    <location>
        <begin position="100"/>
        <end position="120"/>
    </location>
</feature>
<dbReference type="Pfam" id="PF03779">
    <property type="entry name" value="SPW"/>
    <property type="match status" value="1"/>
</dbReference>
<feature type="domain" description="SPW repeat-containing integral membrane" evidence="2">
    <location>
        <begin position="23"/>
        <end position="115"/>
    </location>
</feature>
<accession>A0ABS5Z5G8</accession>
<evidence type="ECO:0000313" key="4">
    <source>
        <dbReference type="Proteomes" id="UP001519654"/>
    </source>
</evidence>
<dbReference type="Proteomes" id="UP001519654">
    <property type="component" value="Unassembled WGS sequence"/>
</dbReference>
<protein>
    <submittedName>
        <fullName evidence="3">SPW repeat protein</fullName>
    </submittedName>
</protein>
<reference evidence="3 4" key="1">
    <citation type="submission" date="2021-06" db="EMBL/GenBank/DDBJ databases">
        <title>Actinoplanes lichenicola sp. nov., and Actinoplanes ovalisporus sp. nov., isolated from lichen in Thailand.</title>
        <authorList>
            <person name="Saeng-In P."/>
            <person name="Kanchanasin P."/>
            <person name="Yuki M."/>
            <person name="Kudo T."/>
            <person name="Ohkuma M."/>
            <person name="Phongsopitanun W."/>
            <person name="Tanasupawat S."/>
        </authorList>
    </citation>
    <scope>NUCLEOTIDE SEQUENCE [LARGE SCALE GENOMIC DNA]</scope>
    <source>
        <strain evidence="3 4">NBRC 110975</strain>
    </source>
</reference>
<keyword evidence="1" id="KW-1133">Transmembrane helix</keyword>
<name>A0ABS5Z5G8_9ACTN</name>
<evidence type="ECO:0000256" key="1">
    <source>
        <dbReference type="SAM" id="Phobius"/>
    </source>
</evidence>
<keyword evidence="4" id="KW-1185">Reference proteome</keyword>
<evidence type="ECO:0000259" key="2">
    <source>
        <dbReference type="Pfam" id="PF03779"/>
    </source>
</evidence>
<proteinExistence type="predicted"/>
<dbReference type="EMBL" id="JAHKKG010000026">
    <property type="protein sequence ID" value="MBU2670942.1"/>
    <property type="molecule type" value="Genomic_DNA"/>
</dbReference>
<keyword evidence="1" id="KW-0812">Transmembrane</keyword>
<keyword evidence="1" id="KW-0472">Membrane</keyword>
<feature type="transmembrane region" description="Helical" evidence="1">
    <location>
        <begin position="46"/>
        <end position="67"/>
    </location>
</feature>
<feature type="transmembrane region" description="Helical" evidence="1">
    <location>
        <begin position="74"/>
        <end position="94"/>
    </location>
</feature>
<organism evidence="3 4">
    <name type="scientific">Paractinoplanes bogorensis</name>
    <dbReference type="NCBI Taxonomy" id="1610840"/>
    <lineage>
        <taxon>Bacteria</taxon>
        <taxon>Bacillati</taxon>
        <taxon>Actinomycetota</taxon>
        <taxon>Actinomycetes</taxon>
        <taxon>Micromonosporales</taxon>
        <taxon>Micromonosporaceae</taxon>
        <taxon>Paractinoplanes</taxon>
    </lineage>
</organism>